<sequence length="279" mass="31846">RFQQNLVTAENSVKSGYYDDVDPEDTENKIGTYITYVRRSPTTEANFEEFKSLSNYVRIDISTQGKKDNYETVHNWFADCLTNSYIKSAGKYYRILSNPANGVIDVEITSVDGAGTFDPINNVDYSILNQSAWMINEHYDGFPPDECVDPDEHSSEDDPTGLERWGDSAGLFKGGIASASYDAETNETTLILSVYGDHCAEWLKNYDPTPDFPADRTEEPWASDQDLLYNESNNFVNRYKEERPHSGAEPIKLYNKFQNWRFVTSSVDRWTNVNVNDYA</sequence>
<feature type="non-terminal residue" evidence="1">
    <location>
        <position position="279"/>
    </location>
</feature>
<proteinExistence type="predicted"/>
<reference evidence="1" key="1">
    <citation type="journal article" date="2014" name="Front. Microbiol.">
        <title>High frequency of phylogenetically diverse reductive dehalogenase-homologous genes in deep subseafloor sedimentary metagenomes.</title>
        <authorList>
            <person name="Kawai M."/>
            <person name="Futagami T."/>
            <person name="Toyoda A."/>
            <person name="Takaki Y."/>
            <person name="Nishi S."/>
            <person name="Hori S."/>
            <person name="Arai W."/>
            <person name="Tsubouchi T."/>
            <person name="Morono Y."/>
            <person name="Uchiyama I."/>
            <person name="Ito T."/>
            <person name="Fujiyama A."/>
            <person name="Inagaki F."/>
            <person name="Takami H."/>
        </authorList>
    </citation>
    <scope>NUCLEOTIDE SEQUENCE</scope>
    <source>
        <strain evidence="1">Expedition CK06-06</strain>
    </source>
</reference>
<feature type="non-terminal residue" evidence="1">
    <location>
        <position position="1"/>
    </location>
</feature>
<accession>X0U4I2</accession>
<evidence type="ECO:0000313" key="1">
    <source>
        <dbReference type="EMBL" id="GAF95302.1"/>
    </source>
</evidence>
<name>X0U4I2_9ZZZZ</name>
<dbReference type="AlphaFoldDB" id="X0U4I2"/>
<protein>
    <submittedName>
        <fullName evidence="1">Uncharacterized protein</fullName>
    </submittedName>
</protein>
<comment type="caution">
    <text evidence="1">The sequence shown here is derived from an EMBL/GenBank/DDBJ whole genome shotgun (WGS) entry which is preliminary data.</text>
</comment>
<gene>
    <name evidence="1" type="ORF">S01H1_28168</name>
</gene>
<organism evidence="1">
    <name type="scientific">marine sediment metagenome</name>
    <dbReference type="NCBI Taxonomy" id="412755"/>
    <lineage>
        <taxon>unclassified sequences</taxon>
        <taxon>metagenomes</taxon>
        <taxon>ecological metagenomes</taxon>
    </lineage>
</organism>
<dbReference type="EMBL" id="BARS01017199">
    <property type="protein sequence ID" value="GAF95302.1"/>
    <property type="molecule type" value="Genomic_DNA"/>
</dbReference>